<evidence type="ECO:0000256" key="3">
    <source>
        <dbReference type="ARBA" id="ARBA00023164"/>
    </source>
</evidence>
<keyword evidence="3" id="KW-0314">Glutamate biosynthesis</keyword>
<dbReference type="PROSITE" id="PS51379">
    <property type="entry name" value="4FE4S_FER_2"/>
    <property type="match status" value="1"/>
</dbReference>
<comment type="caution">
    <text evidence="6">The sequence shown here is derived from an EMBL/GenBank/DDBJ whole genome shotgun (WGS) entry which is preliminary data.</text>
</comment>
<dbReference type="Pfam" id="PF14691">
    <property type="entry name" value="Fer4_20"/>
    <property type="match status" value="1"/>
</dbReference>
<accession>A0A7Y9I3D8</accession>
<keyword evidence="7" id="KW-1185">Reference proteome</keyword>
<protein>
    <submittedName>
        <fullName evidence="6">Glutamate synthase (NADPH/NADH) small chain</fullName>
        <ecNumber evidence="6">1.4.1.13</ecNumber>
        <ecNumber evidence="6">1.4.1.14</ecNumber>
    </submittedName>
</protein>
<dbReference type="PANTHER" id="PTHR43100">
    <property type="entry name" value="GLUTAMATE SYNTHASE [NADPH] SMALL CHAIN"/>
    <property type="match status" value="1"/>
</dbReference>
<dbReference type="InterPro" id="IPR017896">
    <property type="entry name" value="4Fe4S_Fe-S-bd"/>
</dbReference>
<feature type="domain" description="4Fe-4S ferredoxin-type" evidence="5">
    <location>
        <begin position="39"/>
        <end position="72"/>
    </location>
</feature>
<gene>
    <name evidence="6" type="ORF">BKA15_000528</name>
</gene>
<evidence type="ECO:0000313" key="6">
    <source>
        <dbReference type="EMBL" id="NYE69199.1"/>
    </source>
</evidence>
<sequence length="486" mass="53250">MADPRGFLKHPRRVAERRPVAERVKDWNEVYPGTPGRALLPIISDQAGRCMDCGIPFCHTGCPLGNLIPEWNDLVWRDDWAEALERLHATNNFPEFTGRVCPAPCEDACVVAIADEPVTIKNVEVAIIDKAWDERRVEPQPPEWHTGSTVAVIGSGPAGLAAAQQLTRAGHTVAVFERDDKPGGLLRYGIPEFKLEKKVLDRRIRQMRDEGTNFRCNVRVGVDVTGQQLRQRYDAVVVATGATVPRQLEAKNPELGGVHYAMDYLTQANRSSLGEEVPDQITAEGKNVIIIGGGDTGADCLGTAIRQGAKSILQLEHNIIPPEQREAHEPWPTYPRIFRSSAANEEGGERLFKAATTELVGDENDHVRALRIVEVVRQNRVNTPVEGTDREFPADLVLLSMGYTGPEPDVLDQLGVRTERGLAVRAEDYSTEALGVFVCGDAGRGQSLIVWAIAEGRACAATVDEFLSGSTKLPRPIPSTARQMAV</sequence>
<dbReference type="AlphaFoldDB" id="A0A7Y9I3D8"/>
<dbReference type="EMBL" id="JACCBU010000001">
    <property type="protein sequence ID" value="NYE69199.1"/>
    <property type="molecule type" value="Genomic_DNA"/>
</dbReference>
<dbReference type="Pfam" id="PF07992">
    <property type="entry name" value="Pyr_redox_2"/>
    <property type="match status" value="1"/>
</dbReference>
<organism evidence="6 7">
    <name type="scientific">Microlunatus parietis</name>
    <dbReference type="NCBI Taxonomy" id="682979"/>
    <lineage>
        <taxon>Bacteria</taxon>
        <taxon>Bacillati</taxon>
        <taxon>Actinomycetota</taxon>
        <taxon>Actinomycetes</taxon>
        <taxon>Propionibacteriales</taxon>
        <taxon>Propionibacteriaceae</taxon>
        <taxon>Microlunatus</taxon>
    </lineage>
</organism>
<evidence type="ECO:0000256" key="4">
    <source>
        <dbReference type="ARBA" id="ARBA00029440"/>
    </source>
</evidence>
<dbReference type="PRINTS" id="PR00419">
    <property type="entry name" value="ADXRDTASE"/>
</dbReference>
<dbReference type="GO" id="GO:0016639">
    <property type="term" value="F:oxidoreductase activity, acting on the CH-NH2 group of donors, NAD or NADP as acceptor"/>
    <property type="evidence" value="ECO:0007669"/>
    <property type="project" value="InterPro"/>
</dbReference>
<reference evidence="6 7" key="1">
    <citation type="submission" date="2020-07" db="EMBL/GenBank/DDBJ databases">
        <title>Sequencing the genomes of 1000 actinobacteria strains.</title>
        <authorList>
            <person name="Klenk H.-P."/>
        </authorList>
    </citation>
    <scope>NUCLEOTIDE SEQUENCE [LARGE SCALE GENOMIC DNA]</scope>
    <source>
        <strain evidence="6 7">DSM 22083</strain>
    </source>
</reference>
<keyword evidence="2 6" id="KW-0560">Oxidoreductase</keyword>
<dbReference type="InterPro" id="IPR006005">
    <property type="entry name" value="Glut_synth_ssu1"/>
</dbReference>
<dbReference type="Gene3D" id="3.50.50.60">
    <property type="entry name" value="FAD/NAD(P)-binding domain"/>
    <property type="match status" value="2"/>
</dbReference>
<dbReference type="RefSeq" id="WP_179747958.1">
    <property type="nucleotide sequence ID" value="NZ_JACCBU010000001.1"/>
</dbReference>
<dbReference type="PANTHER" id="PTHR43100:SF1">
    <property type="entry name" value="GLUTAMATE SYNTHASE [NADPH] SMALL CHAIN"/>
    <property type="match status" value="1"/>
</dbReference>
<dbReference type="SUPFAM" id="SSF51971">
    <property type="entry name" value="Nucleotide-binding domain"/>
    <property type="match status" value="1"/>
</dbReference>
<dbReference type="InterPro" id="IPR009051">
    <property type="entry name" value="Helical_ferredxn"/>
</dbReference>
<dbReference type="GO" id="GO:0016040">
    <property type="term" value="F:glutamate synthase (NADH) activity"/>
    <property type="evidence" value="ECO:0007669"/>
    <property type="project" value="UniProtKB-EC"/>
</dbReference>
<dbReference type="InterPro" id="IPR023753">
    <property type="entry name" value="FAD/NAD-binding_dom"/>
</dbReference>
<evidence type="ECO:0000256" key="2">
    <source>
        <dbReference type="ARBA" id="ARBA00023002"/>
    </source>
</evidence>
<evidence type="ECO:0000259" key="5">
    <source>
        <dbReference type="PROSITE" id="PS51379"/>
    </source>
</evidence>
<dbReference type="SUPFAM" id="SSF46548">
    <property type="entry name" value="alpha-helical ferredoxin"/>
    <property type="match status" value="1"/>
</dbReference>
<dbReference type="InterPro" id="IPR036188">
    <property type="entry name" value="FAD/NAD-bd_sf"/>
</dbReference>
<dbReference type="Proteomes" id="UP000569914">
    <property type="component" value="Unassembled WGS sequence"/>
</dbReference>
<dbReference type="GO" id="GO:0006537">
    <property type="term" value="P:glutamate biosynthetic process"/>
    <property type="evidence" value="ECO:0007669"/>
    <property type="project" value="UniProtKB-KW"/>
</dbReference>
<name>A0A7Y9I3D8_9ACTN</name>
<dbReference type="InterPro" id="IPR028261">
    <property type="entry name" value="DPD_II"/>
</dbReference>
<comment type="pathway">
    <text evidence="4">Amino-acid biosynthesis.</text>
</comment>
<dbReference type="EC" id="1.4.1.13" evidence="6"/>
<proteinExistence type="predicted"/>
<dbReference type="GO" id="GO:0051536">
    <property type="term" value="F:iron-sulfur cluster binding"/>
    <property type="evidence" value="ECO:0007669"/>
    <property type="project" value="InterPro"/>
</dbReference>
<keyword evidence="1" id="KW-0028">Amino-acid biosynthesis</keyword>
<dbReference type="InterPro" id="IPR051394">
    <property type="entry name" value="Glutamate_Synthase"/>
</dbReference>
<evidence type="ECO:0000313" key="7">
    <source>
        <dbReference type="Proteomes" id="UP000569914"/>
    </source>
</evidence>
<evidence type="ECO:0000256" key="1">
    <source>
        <dbReference type="ARBA" id="ARBA00022605"/>
    </source>
</evidence>
<dbReference type="Gene3D" id="1.10.1060.10">
    <property type="entry name" value="Alpha-helical ferredoxin"/>
    <property type="match status" value="1"/>
</dbReference>
<dbReference type="GO" id="GO:0004355">
    <property type="term" value="F:glutamate synthase (NADPH) activity"/>
    <property type="evidence" value="ECO:0007669"/>
    <property type="project" value="UniProtKB-EC"/>
</dbReference>
<dbReference type="NCBIfam" id="TIGR01317">
    <property type="entry name" value="GOGAT_sm_gam"/>
    <property type="match status" value="1"/>
</dbReference>
<dbReference type="EC" id="1.4.1.14" evidence="6"/>